<dbReference type="SUPFAM" id="SSF48173">
    <property type="entry name" value="Cryptochrome/photolyase FAD-binding domain"/>
    <property type="match status" value="1"/>
</dbReference>
<evidence type="ECO:0000256" key="6">
    <source>
        <dbReference type="RuleBase" id="RU367151"/>
    </source>
</evidence>
<feature type="compositionally biased region" description="Gly residues" evidence="7">
    <location>
        <begin position="575"/>
        <end position="591"/>
    </location>
</feature>
<feature type="region of interest" description="Disordered" evidence="7">
    <location>
        <begin position="187"/>
        <end position="213"/>
    </location>
</feature>
<dbReference type="PANTHER" id="PTHR11455:SF22">
    <property type="entry name" value="CRYPTOCHROME DASH"/>
    <property type="match status" value="1"/>
</dbReference>
<comment type="similarity">
    <text evidence="1 6">Belongs to the DNA photolyase class-1 family.</text>
</comment>
<dbReference type="Proteomes" id="UP000007978">
    <property type="component" value="Chromosome 2"/>
</dbReference>
<evidence type="ECO:0000256" key="5">
    <source>
        <dbReference type="PIRSR" id="PIRSR602081-1"/>
    </source>
</evidence>
<evidence type="ECO:0000256" key="2">
    <source>
        <dbReference type="ARBA" id="ARBA00022630"/>
    </source>
</evidence>
<dbReference type="GO" id="GO:0003684">
    <property type="term" value="F:damaged DNA binding"/>
    <property type="evidence" value="ECO:0007669"/>
    <property type="project" value="TreeGrafter"/>
</dbReference>
<feature type="binding site" evidence="5">
    <location>
        <begin position="297"/>
        <end position="301"/>
    </location>
    <ligand>
        <name>FAD</name>
        <dbReference type="ChEBI" id="CHEBI:57692"/>
    </ligand>
</feature>
<evidence type="ECO:0000259" key="8">
    <source>
        <dbReference type="PROSITE" id="PS51645"/>
    </source>
</evidence>
<dbReference type="HOGENOM" id="CLU_010348_6_1_1"/>
<feature type="binding site" evidence="5">
    <location>
        <position position="284"/>
    </location>
    <ligand>
        <name>FAD</name>
        <dbReference type="ChEBI" id="CHEBI:57692"/>
    </ligand>
</feature>
<dbReference type="Pfam" id="PF03441">
    <property type="entry name" value="FAD_binding_7"/>
    <property type="match status" value="1"/>
</dbReference>
<dbReference type="EMBL" id="AFNW01000388">
    <property type="protein sequence ID" value="EKJ68755.1"/>
    <property type="molecule type" value="Genomic_DNA"/>
</dbReference>
<feature type="compositionally biased region" description="Basic residues" evidence="7">
    <location>
        <begin position="675"/>
        <end position="684"/>
    </location>
</feature>
<dbReference type="InterPro" id="IPR006050">
    <property type="entry name" value="DNA_photolyase_N"/>
</dbReference>
<dbReference type="PRINTS" id="PR00147">
    <property type="entry name" value="DNAPHOTLYASE"/>
</dbReference>
<comment type="function">
    <text evidence="6">May have a photoreceptor function.</text>
</comment>
<dbReference type="Gene3D" id="1.10.579.10">
    <property type="entry name" value="DNA Cyclobutane Dipyrimidine Photolyase, subunit A, domain 3"/>
    <property type="match status" value="1"/>
</dbReference>
<dbReference type="GeneID" id="20369677"/>
<dbReference type="Gene3D" id="3.40.50.620">
    <property type="entry name" value="HUPs"/>
    <property type="match status" value="1"/>
</dbReference>
<dbReference type="Pfam" id="PF00875">
    <property type="entry name" value="DNA_photolyase"/>
    <property type="match status" value="1"/>
</dbReference>
<comment type="caution">
    <text evidence="9">The sequence shown here is derived from an EMBL/GenBank/DDBJ whole genome shotgun (WGS) entry which is preliminary data.</text>
</comment>
<name>K3VXE4_FUSPC</name>
<keyword evidence="4 6" id="KW-0157">Chromophore</keyword>
<feature type="compositionally biased region" description="Basic residues" evidence="7">
    <location>
        <begin position="557"/>
        <end position="566"/>
    </location>
</feature>
<keyword evidence="10" id="KW-1185">Reference proteome</keyword>
<feature type="domain" description="Photolyase/cryptochrome alpha/beta" evidence="8">
    <location>
        <begin position="5"/>
        <end position="164"/>
    </location>
</feature>
<evidence type="ECO:0000313" key="10">
    <source>
        <dbReference type="Proteomes" id="UP000007978"/>
    </source>
</evidence>
<comment type="cofactor">
    <cofactor evidence="6">
        <name>(6R)-5,10-methylene-5,6,7,8-tetrahydrofolate</name>
        <dbReference type="ChEBI" id="CHEBI:15636"/>
    </cofactor>
    <text evidence="6">Binds 1 5,10-methenyltetrahydrofolate (MTHF) per subunit.</text>
</comment>
<dbReference type="NCBIfam" id="TIGR02765">
    <property type="entry name" value="crypto_DASH"/>
    <property type="match status" value="1"/>
</dbReference>
<dbReference type="InterPro" id="IPR036155">
    <property type="entry name" value="Crypto/Photolyase_N_sf"/>
</dbReference>
<dbReference type="InterPro" id="IPR002081">
    <property type="entry name" value="Cryptochrome/DNA_photolyase_1"/>
</dbReference>
<comment type="cofactor">
    <cofactor evidence="5 6">
        <name>FAD</name>
        <dbReference type="ChEBI" id="CHEBI:57692"/>
    </cofactor>
    <text evidence="5 6">Binds 1 FAD per subunit.</text>
</comment>
<gene>
    <name evidence="9" type="ORF">FPSE_11060</name>
</gene>
<organism evidence="9 10">
    <name type="scientific">Fusarium pseudograminearum (strain CS3096)</name>
    <name type="common">Wheat and barley crown-rot fungus</name>
    <dbReference type="NCBI Taxonomy" id="1028729"/>
    <lineage>
        <taxon>Eukaryota</taxon>
        <taxon>Fungi</taxon>
        <taxon>Dikarya</taxon>
        <taxon>Ascomycota</taxon>
        <taxon>Pezizomycotina</taxon>
        <taxon>Sordariomycetes</taxon>
        <taxon>Hypocreomycetidae</taxon>
        <taxon>Hypocreales</taxon>
        <taxon>Nectriaceae</taxon>
        <taxon>Fusarium</taxon>
    </lineage>
</organism>
<proteinExistence type="inferred from homology"/>
<sequence>MAGNKLLVYLLRRDLRAIDNPILHHLATSDHGFTHLLPIYILPPHQIETSGFVVEGQKSPYPLAKSQVGRFWRCGPLRAKFQAECIWDVKKNFEDIGSGMLIRIGKFDDVLKHLIKSLNEDHQSIDTVWMTEEPSKEELDDQNAVASVCSKEGIGFKLWHDEKYFIDDRDNGLKDPQDTPDVFTTYRKTQEPLRERPRPPLPRPQAGSLPSFPSWIPPQQAPFRIPNNYDEFERLLLEPVKAPIISDPPPFPEGAKSAHPFKGGETPAWDRLYHLIKSGAMTTYQETRNGLLGTEYSTKLSAFLAMGTITARSIHAELVKFEDGSEESYSTGFGFGKGENEGSRAVRFELLWRDYMRLCTKKFGARLFKVDGFKGASGASGANGNYSKKWLSWDDPGVKDMIDRWIRGTTGMGLVDASQREILRSGYTSNRARQNVASYFAKSLGIDWRIAASFYEYALVDYDVNSNWGNYAYVAGVGNDPRGQSRSFNQVKQAFDYDIGGEYCKTWLPETRNIDALENVFQICTCSKEVLEKNCLTDNIMVTDPLKRIEFSVTKPRGNRRPYRWRKQGDRGRGGRGGRGGGTGNSSGNGGNRHNEPSPPNGGNRHNDFSPANGGSYMQSPTNWSSGGNQQMAWRGNSHGLPSGRGYMARGGPDMYSSRQFITDSQSYPQHYYARQHPHQHHQHQQQQQQQQQQFYHQIPPHI</sequence>
<dbReference type="KEGG" id="fpu:FPSE_11060"/>
<evidence type="ECO:0000256" key="3">
    <source>
        <dbReference type="ARBA" id="ARBA00022827"/>
    </source>
</evidence>
<dbReference type="GO" id="GO:0000719">
    <property type="term" value="P:photoreactive repair"/>
    <property type="evidence" value="ECO:0007669"/>
    <property type="project" value="TreeGrafter"/>
</dbReference>
<feature type="region of interest" description="Disordered" evidence="7">
    <location>
        <begin position="553"/>
        <end position="652"/>
    </location>
</feature>
<dbReference type="OrthoDB" id="435881at2759"/>
<accession>K3VXE4</accession>
<dbReference type="SUPFAM" id="SSF52425">
    <property type="entry name" value="Cryptochrome/photolyase, N-terminal domain"/>
    <property type="match status" value="1"/>
</dbReference>
<evidence type="ECO:0000256" key="1">
    <source>
        <dbReference type="ARBA" id="ARBA00005862"/>
    </source>
</evidence>
<dbReference type="RefSeq" id="XP_009262452.1">
    <property type="nucleotide sequence ID" value="XM_009264177.1"/>
</dbReference>
<dbReference type="eggNOG" id="KOG0133">
    <property type="taxonomic scope" value="Eukaryota"/>
</dbReference>
<dbReference type="InterPro" id="IPR014729">
    <property type="entry name" value="Rossmann-like_a/b/a_fold"/>
</dbReference>
<feature type="compositionally biased region" description="Low complexity" evidence="7">
    <location>
        <begin position="685"/>
        <end position="703"/>
    </location>
</feature>
<evidence type="ECO:0000256" key="7">
    <source>
        <dbReference type="SAM" id="MobiDB-lite"/>
    </source>
</evidence>
<evidence type="ECO:0000256" key="4">
    <source>
        <dbReference type="ARBA" id="ARBA00022991"/>
    </source>
</evidence>
<feature type="compositionally biased region" description="Basic and acidic residues" evidence="7">
    <location>
        <begin position="188"/>
        <end position="198"/>
    </location>
</feature>
<dbReference type="AlphaFoldDB" id="K3VXE4"/>
<feature type="binding site" evidence="5">
    <location>
        <begin position="461"/>
        <end position="463"/>
    </location>
    <ligand>
        <name>FAD</name>
        <dbReference type="ChEBI" id="CHEBI:57692"/>
    </ligand>
</feature>
<feature type="region of interest" description="Disordered" evidence="7">
    <location>
        <begin position="675"/>
        <end position="703"/>
    </location>
</feature>
<keyword evidence="2 5" id="KW-0285">Flavoprotein</keyword>
<dbReference type="InterPro" id="IPR005101">
    <property type="entry name" value="Cryptochr/Photolyase_FAD-bd"/>
</dbReference>
<dbReference type="PROSITE" id="PS51645">
    <property type="entry name" value="PHR_CRY_ALPHA_BETA"/>
    <property type="match status" value="1"/>
</dbReference>
<dbReference type="Gene3D" id="1.25.40.80">
    <property type="match status" value="1"/>
</dbReference>
<dbReference type="PANTHER" id="PTHR11455">
    <property type="entry name" value="CRYPTOCHROME"/>
    <property type="match status" value="1"/>
</dbReference>
<protein>
    <recommendedName>
        <fullName evidence="6">Cryptochrome DASH</fullName>
    </recommendedName>
</protein>
<evidence type="ECO:0000313" key="9">
    <source>
        <dbReference type="EMBL" id="EKJ68755.1"/>
    </source>
</evidence>
<dbReference type="GO" id="GO:0071949">
    <property type="term" value="F:FAD binding"/>
    <property type="evidence" value="ECO:0007669"/>
    <property type="project" value="TreeGrafter"/>
</dbReference>
<dbReference type="GO" id="GO:0003904">
    <property type="term" value="F:deoxyribodipyrimidine photo-lyase activity"/>
    <property type="evidence" value="ECO:0007669"/>
    <property type="project" value="TreeGrafter"/>
</dbReference>
<reference evidence="9 10" key="1">
    <citation type="journal article" date="2012" name="PLoS Pathog.">
        <title>Comparative pathogenomics reveals horizontally acquired novel virulence genes in fungi infecting cereal hosts.</title>
        <authorList>
            <person name="Gardiner D.M."/>
            <person name="McDonald M.C."/>
            <person name="Covarelli L."/>
            <person name="Solomon P.S."/>
            <person name="Rusu A.G."/>
            <person name="Marshall M."/>
            <person name="Kazan K."/>
            <person name="Chakraborty S."/>
            <person name="McDonald B.A."/>
            <person name="Manners J.M."/>
        </authorList>
    </citation>
    <scope>NUCLEOTIDE SEQUENCE [LARGE SCALE GENOMIC DNA]</scope>
    <source>
        <strain evidence="9 10">CS3096</strain>
    </source>
</reference>
<feature type="compositionally biased region" description="Polar residues" evidence="7">
    <location>
        <begin position="616"/>
        <end position="632"/>
    </location>
</feature>
<keyword evidence="3 5" id="KW-0274">FAD</keyword>
<dbReference type="InterPro" id="IPR036134">
    <property type="entry name" value="Crypto/Photolyase_FAD-like_sf"/>
</dbReference>
<dbReference type="InterPro" id="IPR014133">
    <property type="entry name" value="Cry_DASH"/>
</dbReference>